<feature type="compositionally biased region" description="Basic and acidic residues" evidence="2">
    <location>
        <begin position="771"/>
        <end position="782"/>
    </location>
</feature>
<dbReference type="Pfam" id="PF07727">
    <property type="entry name" value="RVT_2"/>
    <property type="match status" value="1"/>
</dbReference>
<proteinExistence type="predicted"/>
<accession>A0A6L2JBL0</accession>
<dbReference type="EMBL" id="BKCJ010000572">
    <property type="protein sequence ID" value="GEU34403.1"/>
    <property type="molecule type" value="Genomic_DNA"/>
</dbReference>
<feature type="domain" description="Reverse transcriptase Ty1/copia-type" evidence="3">
    <location>
        <begin position="893"/>
        <end position="967"/>
    </location>
</feature>
<feature type="coiled-coil region" evidence="1">
    <location>
        <begin position="1388"/>
        <end position="1440"/>
    </location>
</feature>
<feature type="compositionally biased region" description="Polar residues" evidence="2">
    <location>
        <begin position="1318"/>
        <end position="1328"/>
    </location>
</feature>
<feature type="compositionally biased region" description="Basic and acidic residues" evidence="2">
    <location>
        <begin position="1290"/>
        <end position="1300"/>
    </location>
</feature>
<dbReference type="PANTHER" id="PTHR11439:SF495">
    <property type="entry name" value="REVERSE TRANSCRIPTASE, RNA-DEPENDENT DNA POLYMERASE-RELATED"/>
    <property type="match status" value="1"/>
</dbReference>
<dbReference type="PANTHER" id="PTHR11439">
    <property type="entry name" value="GAG-POL-RELATED RETROTRANSPOSON"/>
    <property type="match status" value="1"/>
</dbReference>
<keyword evidence="1" id="KW-0175">Coiled coil</keyword>
<feature type="compositionally biased region" description="Low complexity" evidence="2">
    <location>
        <begin position="810"/>
        <end position="828"/>
    </location>
</feature>
<feature type="domain" description="Retroviral polymerase SH3-like" evidence="4">
    <location>
        <begin position="642"/>
        <end position="697"/>
    </location>
</feature>
<gene>
    <name evidence="5" type="ORF">Tci_006381</name>
</gene>
<feature type="coiled-coil region" evidence="1">
    <location>
        <begin position="277"/>
        <end position="311"/>
    </location>
</feature>
<organism evidence="5">
    <name type="scientific">Tanacetum cinerariifolium</name>
    <name type="common">Dalmatian daisy</name>
    <name type="synonym">Chrysanthemum cinerariifolium</name>
    <dbReference type="NCBI Taxonomy" id="118510"/>
    <lineage>
        <taxon>Eukaryota</taxon>
        <taxon>Viridiplantae</taxon>
        <taxon>Streptophyta</taxon>
        <taxon>Embryophyta</taxon>
        <taxon>Tracheophyta</taxon>
        <taxon>Spermatophyta</taxon>
        <taxon>Magnoliopsida</taxon>
        <taxon>eudicotyledons</taxon>
        <taxon>Gunneridae</taxon>
        <taxon>Pentapetalae</taxon>
        <taxon>asterids</taxon>
        <taxon>campanulids</taxon>
        <taxon>Asterales</taxon>
        <taxon>Asteraceae</taxon>
        <taxon>Asteroideae</taxon>
        <taxon>Anthemideae</taxon>
        <taxon>Anthemidinae</taxon>
        <taxon>Tanacetum</taxon>
    </lineage>
</organism>
<feature type="region of interest" description="Disordered" evidence="2">
    <location>
        <begin position="764"/>
        <end position="784"/>
    </location>
</feature>
<evidence type="ECO:0000313" key="5">
    <source>
        <dbReference type="EMBL" id="GEU34403.1"/>
    </source>
</evidence>
<evidence type="ECO:0000259" key="3">
    <source>
        <dbReference type="Pfam" id="PF07727"/>
    </source>
</evidence>
<feature type="region of interest" description="Disordered" evidence="2">
    <location>
        <begin position="1290"/>
        <end position="1354"/>
    </location>
</feature>
<protein>
    <submittedName>
        <fullName evidence="5">Putative ribonuclease H-like domain-containing protein</fullName>
    </submittedName>
</protein>
<reference evidence="5" key="1">
    <citation type="journal article" date="2019" name="Sci. Rep.">
        <title>Draft genome of Tanacetum cinerariifolium, the natural source of mosquito coil.</title>
        <authorList>
            <person name="Yamashiro T."/>
            <person name="Shiraishi A."/>
            <person name="Satake H."/>
            <person name="Nakayama K."/>
        </authorList>
    </citation>
    <scope>NUCLEOTIDE SEQUENCE</scope>
</reference>
<dbReference type="Pfam" id="PF25597">
    <property type="entry name" value="SH3_retrovirus"/>
    <property type="match status" value="1"/>
</dbReference>
<dbReference type="CDD" id="cd09272">
    <property type="entry name" value="RNase_HI_RT_Ty1"/>
    <property type="match status" value="1"/>
</dbReference>
<evidence type="ECO:0000259" key="4">
    <source>
        <dbReference type="Pfam" id="PF25597"/>
    </source>
</evidence>
<evidence type="ECO:0000256" key="1">
    <source>
        <dbReference type="SAM" id="Coils"/>
    </source>
</evidence>
<comment type="caution">
    <text evidence="5">The sequence shown here is derived from an EMBL/GenBank/DDBJ whole genome shotgun (WGS) entry which is preliminary data.</text>
</comment>
<dbReference type="InterPro" id="IPR057670">
    <property type="entry name" value="SH3_retrovirus"/>
</dbReference>
<feature type="compositionally biased region" description="Basic and acidic residues" evidence="2">
    <location>
        <begin position="1329"/>
        <end position="1338"/>
    </location>
</feature>
<evidence type="ECO:0000256" key="2">
    <source>
        <dbReference type="SAM" id="MobiDB-lite"/>
    </source>
</evidence>
<name>A0A6L2JBL0_TANCI</name>
<feature type="region of interest" description="Disordered" evidence="2">
    <location>
        <begin position="810"/>
        <end position="833"/>
    </location>
</feature>
<sequence>MWKLRIEQYFQVQDYALWDVIENGNSFKPVPKITENADGTSTLTISGLVTAEEKAQKKNDVKSRSMLLMALPNEHLLTFSQYKDAKTLFEAIQARFDDIETMSFDDLYNNFKIVEQEVKRTVVSSSSSGSLNMAFLSSPSSTNEVNTGSIQVSVASTLVSTVSSPNNTANLSDSTVYAFLANQPNGSQLAHEDLEKIHEDDLEEMDLKWSLRNQESRPRNQDSSRKTVIVEDTSSKAIMAIDGVGFDWSYLDDDEVPTNMTLMAFSDLEIVVLKTDASFKESDIIALNLQLEKLKKEKESNQIKIDNFENGSKTLDKLIGSLFAPPTIDLSSSSLEEFKQPEFKRSFSHLIKDCDFHDKKMVLKPVLKTIEKKTGQREVRLVWNHAMRVNHQKFSNSRRNFGPTVGLTKSGIVPISTARQSSSRVATPVNTARPINTVAPKPIVNVAKSRQNAFQKTHSLSRRPFHKQTALKNRYLVNTTKVKSVNTVYTAKGKSVTSAVGKQGSNTVKSSTCWKADSGNKSFLSYYQEYNGGFVAFAGSSKGGKITGKGKIKTGKLDFEDVYFVKELKFNPFSVSQMCDKKNSVLFTETECLILSLDFKLPDENQVLLKNRVLVSKPHNKTPYELLIGRSPIISFMRSFGCPVTILNTLDHLRKFDGKADEGFLVGYSLNSKAFRVYNSRTKKVEENLHVNFIENKPNVVGSGPEWLFDIDSLTNLMNYQPVSIGNRTNGIAGFKIHSDVGQERKEKVFDQEYIFLPVLNTSSDVPSSNKEVESSPKDDAGAKSIVEPTCAKGGKIDDLGCLVPQMNSTNDSENTNSTNSFNTASPTVNTASDKDGTFQITYGEWNFSTPVPVNAVGSSFSHPAALDDFSKMPNLKDTGNFNDAYDDRDEGYRNKRDQRGIVIRNKSTLVAQGHRQEEGIDYDEVFALVARIEAIRLFLAYASFMDFTVYQMDVKSAFLYGTIKEEGHPTLGLWYPKDSPLELIAYSDSDYAGASLDRKSTTGGCQFLVSRLISWQCKKKTIVANSTTKAEYINASSCYEQVIWLQNQLLDYGYNFMQAKIHVDNESAIYVVKNPIYHSKTKHIEIRNHFIRDSYEKRLIEMHWFALSLEHGLRGGIELKGYFLNDGYADLVQHTDKKELAIPGQTEIEPFSSVNNSMANLKFVDQHNMVAYLEKSDDNTEFYQIVDFLSSCAITYALTVSPTIYASYIEQFWNTVSSKIVNSIKQIHAVVDGKDVVISESLVRINLLFDDEDGITCLTNDEIFENLALMGYEPLSTKLTFQKDEAVNQKEGDRVERAITTDASLEAAQDSGRPRSQETMGGTSSQTRSERVLEHPNEQPLTEGHTSGSGEGRLDENIELADNVPTPHDSLLTGGYTPGSDEGRITLAELMETYKILSNRVTQLETKLSTTKAVYNKAVITLTNRVKKLESQLKQERSKAVIHSLDKEGPSVHIEDSPKQGRIIEEMNKDENIKLQRIREIIQETELPKKLKKKEMIQLSLDEELAQKLYAKELAKEEARQEQERYNLEKTLELQRHLDQRKESNQGGYKQSYFKGMKYEDIRPLFERIWVQVHTFVPKDSKIDREVMKKAGFDLQIYKMRDVIPFAKIPWKSVSLNVQRKTNAKFLSDTRGNHNHISSSKGMLMHRCECVLIEFVMITITLNEDIRFHYMDSSKTLETSSRNVNTLSYVTPPIPKSSSFFADYEMDNANLKPEDGEEPLEIRLIRKWISYGKRGECCFIFISQNGDAIQSVVTLSVKSYFNSLFKVGSCYRLANYIYESGKPFMISAPQNTCIRLRKATKFQEIPDDGFPIYYFRVQIHQLQSIIS</sequence>
<dbReference type="InterPro" id="IPR013103">
    <property type="entry name" value="RVT_2"/>
</dbReference>